<evidence type="ECO:0000256" key="2">
    <source>
        <dbReference type="ARBA" id="ARBA00022884"/>
    </source>
</evidence>
<dbReference type="CDD" id="cd02796">
    <property type="entry name" value="tRNA_bind_bactPheRS"/>
    <property type="match status" value="1"/>
</dbReference>
<dbReference type="GO" id="GO:0000049">
    <property type="term" value="F:tRNA binding"/>
    <property type="evidence" value="ECO:0007669"/>
    <property type="project" value="UniProtKB-UniRule"/>
</dbReference>
<feature type="domain" description="TRNA-binding" evidence="4">
    <location>
        <begin position="92"/>
        <end position="204"/>
    </location>
</feature>
<organism evidence="5 6">
    <name type="scientific">Limosilactobacillus vaginalis</name>
    <dbReference type="NCBI Taxonomy" id="1633"/>
    <lineage>
        <taxon>Bacteria</taxon>
        <taxon>Bacillati</taxon>
        <taxon>Bacillota</taxon>
        <taxon>Bacilli</taxon>
        <taxon>Lactobacillales</taxon>
        <taxon>Lactobacillaceae</taxon>
        <taxon>Limosilactobacillus</taxon>
    </lineage>
</organism>
<accession>A0AAW5WSH1</accession>
<dbReference type="RefSeq" id="WP_269295943.1">
    <property type="nucleotide sequence ID" value="NZ_CALVCD010000003.1"/>
</dbReference>
<dbReference type="PROSITE" id="PS50886">
    <property type="entry name" value="TRBD"/>
    <property type="match status" value="1"/>
</dbReference>
<reference evidence="5" key="1">
    <citation type="submission" date="2022-01" db="EMBL/GenBank/DDBJ databases">
        <title>VMRC isolate genome collection.</title>
        <authorList>
            <person name="France M."/>
            <person name="Rutt L."/>
            <person name="Humphrys M."/>
            <person name="Ravel J."/>
        </authorList>
    </citation>
    <scope>NUCLEOTIDE SEQUENCE</scope>
    <source>
        <strain evidence="5">C0048A1</strain>
    </source>
</reference>
<sequence>MLISSYNPQEMGDVLVVITGPDVADQIVNSKGNVTQITAAKGGRLLGYNFFNASEVLPELKSERGQVFLSDEQVAKLNKVLTQAGFTDELTADHTPKFVVGYVEKIEDHPKSDHLKITQTRVEDGKTVQIVCGSPNVKEHIKVVAARPGAMMPSGKIIWPGELMGVKSEGMLCGFRELRLKNAPDKKGLWIIPDDWQETGEAVDFERANTYFPAQN</sequence>
<keyword evidence="1 3" id="KW-0820">tRNA-binding</keyword>
<dbReference type="InterPro" id="IPR037154">
    <property type="entry name" value="YtpR-like_sf"/>
</dbReference>
<dbReference type="Gene3D" id="3.30.1940.10">
    <property type="entry name" value="YtpR-like"/>
    <property type="match status" value="1"/>
</dbReference>
<dbReference type="EMBL" id="JAKHPH010000009">
    <property type="protein sequence ID" value="MCZ3667626.1"/>
    <property type="molecule type" value="Genomic_DNA"/>
</dbReference>
<keyword evidence="2 3" id="KW-0694">RNA-binding</keyword>
<evidence type="ECO:0000256" key="1">
    <source>
        <dbReference type="ARBA" id="ARBA00022555"/>
    </source>
</evidence>
<name>A0AAW5WSH1_9LACO</name>
<dbReference type="Pfam" id="PF01588">
    <property type="entry name" value="tRNA_bind"/>
    <property type="match status" value="1"/>
</dbReference>
<comment type="caution">
    <text evidence="5">The sequence shown here is derived from an EMBL/GenBank/DDBJ whole genome shotgun (WGS) entry which is preliminary data.</text>
</comment>
<dbReference type="Gene3D" id="2.40.50.140">
    <property type="entry name" value="Nucleic acid-binding proteins"/>
    <property type="match status" value="1"/>
</dbReference>
<evidence type="ECO:0000313" key="5">
    <source>
        <dbReference type="EMBL" id="MCZ3667626.1"/>
    </source>
</evidence>
<evidence type="ECO:0000313" key="6">
    <source>
        <dbReference type="Proteomes" id="UP001212401"/>
    </source>
</evidence>
<dbReference type="Proteomes" id="UP001212401">
    <property type="component" value="Unassembled WGS sequence"/>
</dbReference>
<gene>
    <name evidence="5" type="ORF">L2724_04915</name>
</gene>
<proteinExistence type="predicted"/>
<dbReference type="InterPro" id="IPR033714">
    <property type="entry name" value="tRNA_bind_bactPheRS"/>
</dbReference>
<dbReference type="InterPro" id="IPR027855">
    <property type="entry name" value="DUF4479"/>
</dbReference>
<dbReference type="InterPro" id="IPR012340">
    <property type="entry name" value="NA-bd_OB-fold"/>
</dbReference>
<evidence type="ECO:0000256" key="3">
    <source>
        <dbReference type="PROSITE-ProRule" id="PRU00209"/>
    </source>
</evidence>
<dbReference type="NCBIfam" id="NF045760">
    <property type="entry name" value="YtpR"/>
    <property type="match status" value="1"/>
</dbReference>
<dbReference type="InterPro" id="IPR002547">
    <property type="entry name" value="tRNA-bd_dom"/>
</dbReference>
<protein>
    <submittedName>
        <fullName evidence="5">DUF4479 and tRNA-binding domain-containing protein</fullName>
    </submittedName>
</protein>
<evidence type="ECO:0000259" key="4">
    <source>
        <dbReference type="PROSITE" id="PS50886"/>
    </source>
</evidence>
<dbReference type="SUPFAM" id="SSF50249">
    <property type="entry name" value="Nucleic acid-binding proteins"/>
    <property type="match status" value="1"/>
</dbReference>
<dbReference type="Pfam" id="PF14794">
    <property type="entry name" value="DUF4479"/>
    <property type="match status" value="1"/>
</dbReference>
<dbReference type="AlphaFoldDB" id="A0AAW5WSH1"/>